<feature type="compositionally biased region" description="Low complexity" evidence="1">
    <location>
        <begin position="422"/>
        <end position="431"/>
    </location>
</feature>
<comment type="caution">
    <text evidence="2">The sequence shown here is derived from an EMBL/GenBank/DDBJ whole genome shotgun (WGS) entry which is preliminary data.</text>
</comment>
<sequence>MKCVKINFTDSIDNFFFEDDFMCDDDSEMEYYEDITLPDNSWDDVMDTSVDNEENTLWTQKNMYARNIKDDIRYPDPEDFSLNSLNMRENSEQLVNNFLDLDNPELSPKMIELMKMNDFISIFIHKITRVPEAVLYNEEETNQGFSIDESVFRKRECSDMVLMKRSYNAFKVLTSSPLINVVTENAKFIGKELLKIFHPKSEGNFNHFKPLWNHLIELTHGEIALLITSDEFKEQPIYQMLRYIHEPAITSSLISTIFLFDAKPGLQVQLFTELQEMELIETLLTMLDLKDFPVIINATSEFIIQMIEEGSKTEDSNILLSSIQLDPSCLSVLINHIGENKNQIQQRACIELLLAFLEKCIYVSDNVSLTTSSFVFSDNRPLEPLKKSIVSYLKNNIEELCNGLGSPRIFDDDDDDDDNEDSINNNNNNNNKNKKKSKIRLTVSKINLLKIIITTIRELKKDEYEMLEYIPWKLLVEWFFENQSNNIYHALFFKFFEFALKSNYIPILNSLFIETNLINQFIDNFNIPRYIDCKGYIILMCNHIRFTCESQPNCILKSLLDNNNEWKNFLPILKKATKEQIGNRQKFEYIGNTRPLPYTPKISTHKYLARLIKKDKELKNVDGVELESLYAALLGYGVNEEKDTKILKNIRPSYSFDRQNICCALDTTPLRYSNTTIDLNLISDPSFYENYQESNSKPIIISTTNDYFIFNKKNLIRYEI</sequence>
<evidence type="ECO:0000313" key="3">
    <source>
        <dbReference type="Proteomes" id="UP000193944"/>
    </source>
</evidence>
<keyword evidence="3" id="KW-1185">Reference proteome</keyword>
<dbReference type="OrthoDB" id="2129116at2759"/>
<name>A0A1Y1XIE3_9FUNG</name>
<feature type="region of interest" description="Disordered" evidence="1">
    <location>
        <begin position="414"/>
        <end position="434"/>
    </location>
</feature>
<accession>A0A1Y1XIE3</accession>
<reference evidence="2 3" key="2">
    <citation type="submission" date="2016-08" db="EMBL/GenBank/DDBJ databases">
        <title>Pervasive Adenine N6-methylation of Active Genes in Fungi.</title>
        <authorList>
            <consortium name="DOE Joint Genome Institute"/>
            <person name="Mondo S.J."/>
            <person name="Dannebaum R.O."/>
            <person name="Kuo R.C."/>
            <person name="Labutti K."/>
            <person name="Haridas S."/>
            <person name="Kuo A."/>
            <person name="Salamov A."/>
            <person name="Ahrendt S.R."/>
            <person name="Lipzen A."/>
            <person name="Sullivan W."/>
            <person name="Andreopoulos W.B."/>
            <person name="Clum A."/>
            <person name="Lindquist E."/>
            <person name="Daum C."/>
            <person name="Ramamoorthy G.K."/>
            <person name="Gryganskyi A."/>
            <person name="Culley D."/>
            <person name="Magnuson J.K."/>
            <person name="James T.Y."/>
            <person name="O'Malley M.A."/>
            <person name="Stajich J.E."/>
            <person name="Spatafora J.W."/>
            <person name="Visel A."/>
            <person name="Grigoriev I.V."/>
        </authorList>
    </citation>
    <scope>NUCLEOTIDE SEQUENCE [LARGE SCALE GENOMIC DNA]</scope>
    <source>
        <strain evidence="2 3">S4</strain>
    </source>
</reference>
<proteinExistence type="predicted"/>
<reference evidence="2 3" key="1">
    <citation type="submission" date="2016-08" db="EMBL/GenBank/DDBJ databases">
        <title>A Parts List for Fungal Cellulosomes Revealed by Comparative Genomics.</title>
        <authorList>
            <consortium name="DOE Joint Genome Institute"/>
            <person name="Haitjema C.H."/>
            <person name="Gilmore S.P."/>
            <person name="Henske J.K."/>
            <person name="Solomon K.V."/>
            <person name="De Groot R."/>
            <person name="Kuo A."/>
            <person name="Mondo S.J."/>
            <person name="Salamov A.A."/>
            <person name="Labutti K."/>
            <person name="Zhao Z."/>
            <person name="Chiniquy J."/>
            <person name="Barry K."/>
            <person name="Brewer H.M."/>
            <person name="Purvine S.O."/>
            <person name="Wright A.T."/>
            <person name="Boxma B."/>
            <person name="Van Alen T."/>
            <person name="Hackstein J.H."/>
            <person name="Baker S.E."/>
            <person name="Grigoriev I.V."/>
            <person name="O'Malley M.A."/>
        </authorList>
    </citation>
    <scope>NUCLEOTIDE SEQUENCE [LARGE SCALE GENOMIC DNA]</scope>
    <source>
        <strain evidence="2 3">S4</strain>
    </source>
</reference>
<organism evidence="2 3">
    <name type="scientific">Anaeromyces robustus</name>
    <dbReference type="NCBI Taxonomy" id="1754192"/>
    <lineage>
        <taxon>Eukaryota</taxon>
        <taxon>Fungi</taxon>
        <taxon>Fungi incertae sedis</taxon>
        <taxon>Chytridiomycota</taxon>
        <taxon>Chytridiomycota incertae sedis</taxon>
        <taxon>Neocallimastigomycetes</taxon>
        <taxon>Neocallimastigales</taxon>
        <taxon>Neocallimastigaceae</taxon>
        <taxon>Anaeromyces</taxon>
    </lineage>
</organism>
<evidence type="ECO:0008006" key="4">
    <source>
        <dbReference type="Google" id="ProtNLM"/>
    </source>
</evidence>
<dbReference type="AlphaFoldDB" id="A0A1Y1XIE3"/>
<gene>
    <name evidence="2" type="ORF">BCR32DRAFT_242040</name>
</gene>
<evidence type="ECO:0000256" key="1">
    <source>
        <dbReference type="SAM" id="MobiDB-lite"/>
    </source>
</evidence>
<dbReference type="Proteomes" id="UP000193944">
    <property type="component" value="Unassembled WGS sequence"/>
</dbReference>
<dbReference type="EMBL" id="MCFG01000040">
    <property type="protein sequence ID" value="ORX85136.1"/>
    <property type="molecule type" value="Genomic_DNA"/>
</dbReference>
<dbReference type="STRING" id="1754192.A0A1Y1XIE3"/>
<evidence type="ECO:0000313" key="2">
    <source>
        <dbReference type="EMBL" id="ORX85136.1"/>
    </source>
</evidence>
<protein>
    <recommendedName>
        <fullName evidence="4">SAPS-domain-containing protein</fullName>
    </recommendedName>
</protein>